<evidence type="ECO:0000256" key="3">
    <source>
        <dbReference type="ARBA" id="ARBA00023163"/>
    </source>
</evidence>
<keyword evidence="3" id="KW-0804">Transcription</keyword>
<evidence type="ECO:0000313" key="6">
    <source>
        <dbReference type="Proteomes" id="UP000194873"/>
    </source>
</evidence>
<evidence type="ECO:0000313" key="5">
    <source>
        <dbReference type="EMBL" id="OUJ70370.1"/>
    </source>
</evidence>
<dbReference type="Pfam" id="PF01638">
    <property type="entry name" value="HxlR"/>
    <property type="match status" value="1"/>
</dbReference>
<name>A0A243W702_9BACT</name>
<protein>
    <recommendedName>
        <fullName evidence="4">HTH hxlR-type domain-containing protein</fullName>
    </recommendedName>
</protein>
<evidence type="ECO:0000256" key="2">
    <source>
        <dbReference type="ARBA" id="ARBA00023125"/>
    </source>
</evidence>
<dbReference type="PROSITE" id="PS51118">
    <property type="entry name" value="HTH_HXLR"/>
    <property type="match status" value="1"/>
</dbReference>
<keyword evidence="2" id="KW-0238">DNA-binding</keyword>
<proteinExistence type="predicted"/>
<dbReference type="InterPro" id="IPR002577">
    <property type="entry name" value="HTH_HxlR"/>
</dbReference>
<dbReference type="SUPFAM" id="SSF46785">
    <property type="entry name" value="Winged helix' DNA-binding domain"/>
    <property type="match status" value="1"/>
</dbReference>
<evidence type="ECO:0000259" key="4">
    <source>
        <dbReference type="PROSITE" id="PS51118"/>
    </source>
</evidence>
<dbReference type="AlphaFoldDB" id="A0A243W702"/>
<dbReference type="EMBL" id="MTSE01000023">
    <property type="protein sequence ID" value="OUJ70370.1"/>
    <property type="molecule type" value="Genomic_DNA"/>
</dbReference>
<dbReference type="InterPro" id="IPR036390">
    <property type="entry name" value="WH_DNA-bd_sf"/>
</dbReference>
<gene>
    <name evidence="5" type="ORF">BXP70_24345</name>
</gene>
<dbReference type="InterPro" id="IPR036388">
    <property type="entry name" value="WH-like_DNA-bd_sf"/>
</dbReference>
<dbReference type="Proteomes" id="UP000194873">
    <property type="component" value="Unassembled WGS sequence"/>
</dbReference>
<feature type="domain" description="HTH hxlR-type" evidence="4">
    <location>
        <begin position="13"/>
        <end position="111"/>
    </location>
</feature>
<comment type="caution">
    <text evidence="5">The sequence shown here is derived from an EMBL/GenBank/DDBJ whole genome shotgun (WGS) entry which is preliminary data.</text>
</comment>
<reference evidence="5 6" key="1">
    <citation type="submission" date="2017-01" db="EMBL/GenBank/DDBJ databases">
        <title>A new Hymenobacter.</title>
        <authorList>
            <person name="Liang Y."/>
            <person name="Feng F."/>
        </authorList>
    </citation>
    <scope>NUCLEOTIDE SEQUENCE [LARGE SCALE GENOMIC DNA]</scope>
    <source>
        <strain evidence="5">MIMBbqt21</strain>
    </source>
</reference>
<dbReference type="GO" id="GO:0003677">
    <property type="term" value="F:DNA binding"/>
    <property type="evidence" value="ECO:0007669"/>
    <property type="project" value="UniProtKB-KW"/>
</dbReference>
<dbReference type="RefSeq" id="WP_086596726.1">
    <property type="nucleotide sequence ID" value="NZ_MTSE01000023.1"/>
</dbReference>
<organism evidence="5 6">
    <name type="scientific">Hymenobacter crusticola</name>
    <dbReference type="NCBI Taxonomy" id="1770526"/>
    <lineage>
        <taxon>Bacteria</taxon>
        <taxon>Pseudomonadati</taxon>
        <taxon>Bacteroidota</taxon>
        <taxon>Cytophagia</taxon>
        <taxon>Cytophagales</taxon>
        <taxon>Hymenobacteraceae</taxon>
        <taxon>Hymenobacter</taxon>
    </lineage>
</organism>
<dbReference type="PANTHER" id="PTHR33204:SF29">
    <property type="entry name" value="TRANSCRIPTIONAL REGULATOR"/>
    <property type="match status" value="1"/>
</dbReference>
<evidence type="ECO:0000256" key="1">
    <source>
        <dbReference type="ARBA" id="ARBA00023015"/>
    </source>
</evidence>
<keyword evidence="6" id="KW-1185">Reference proteome</keyword>
<dbReference type="Gene3D" id="1.10.10.10">
    <property type="entry name" value="Winged helix-like DNA-binding domain superfamily/Winged helix DNA-binding domain"/>
    <property type="match status" value="1"/>
</dbReference>
<dbReference type="PANTHER" id="PTHR33204">
    <property type="entry name" value="TRANSCRIPTIONAL REGULATOR, MARR FAMILY"/>
    <property type="match status" value="1"/>
</dbReference>
<sequence>MYKHKLERPLLYCGVGVTMEILGGKWKSCLIHNIRSGLRRPSELHRMNPMATPRVLNQQLKELEDHGIIRKVIYPVLPPKVEYFLTPQGESMLPIIDAMQQWGDTHGGPFRKHEASQHQGSEELAGALSEAAADGPTKQFVVADEHTGA</sequence>
<accession>A0A243W702</accession>
<keyword evidence="1" id="KW-0805">Transcription regulation</keyword>
<dbReference type="OrthoDB" id="8231503at2"/>